<feature type="region of interest" description="Disordered" evidence="1">
    <location>
        <begin position="116"/>
        <end position="175"/>
    </location>
</feature>
<protein>
    <submittedName>
        <fullName evidence="2">Uncharacterized protein</fullName>
    </submittedName>
</protein>
<dbReference type="EMBL" id="LKEA01000075">
    <property type="protein sequence ID" value="ROV88833.1"/>
    <property type="molecule type" value="Genomic_DNA"/>
</dbReference>
<accession>A0A423VDH2</accession>
<feature type="compositionally biased region" description="Low complexity" evidence="1">
    <location>
        <begin position="130"/>
        <end position="145"/>
    </location>
</feature>
<reference evidence="2 3" key="1">
    <citation type="submission" date="2015-09" db="EMBL/GenBank/DDBJ databases">
        <title>Host preference determinants of Valsa canker pathogens revealed by comparative genomics.</title>
        <authorList>
            <person name="Yin Z."/>
            <person name="Huang L."/>
        </authorList>
    </citation>
    <scope>NUCLEOTIDE SEQUENCE [LARGE SCALE GENOMIC DNA]</scope>
    <source>
        <strain evidence="2 3">03-1</strain>
    </source>
</reference>
<evidence type="ECO:0000313" key="2">
    <source>
        <dbReference type="EMBL" id="ROV88833.1"/>
    </source>
</evidence>
<keyword evidence="3" id="KW-1185">Reference proteome</keyword>
<evidence type="ECO:0000256" key="1">
    <source>
        <dbReference type="SAM" id="MobiDB-lite"/>
    </source>
</evidence>
<organism evidence="2 3">
    <name type="scientific">Cytospora schulzeri</name>
    <dbReference type="NCBI Taxonomy" id="448051"/>
    <lineage>
        <taxon>Eukaryota</taxon>
        <taxon>Fungi</taxon>
        <taxon>Dikarya</taxon>
        <taxon>Ascomycota</taxon>
        <taxon>Pezizomycotina</taxon>
        <taxon>Sordariomycetes</taxon>
        <taxon>Sordariomycetidae</taxon>
        <taxon>Diaporthales</taxon>
        <taxon>Cytosporaceae</taxon>
        <taxon>Cytospora</taxon>
    </lineage>
</organism>
<evidence type="ECO:0000313" key="3">
    <source>
        <dbReference type="Proteomes" id="UP000283895"/>
    </source>
</evidence>
<gene>
    <name evidence="2" type="ORF">VMCG_10163</name>
</gene>
<sequence>MMHQQQKLGTISRLKSGVKTVVTKLRTLPIKQSHTARSKPEINENNVPLRVLDPTPPPSPPPGALIAAENWPEFSIVHRHSPQRTRHPVVDLGRATARCTQANGGVELACITENDDDETTVRSDGSDFDATSTESYSTEATSTNSLAETRLETAPIPHEDADYRKARSPMPDEEC</sequence>
<dbReference type="Proteomes" id="UP000283895">
    <property type="component" value="Unassembled WGS sequence"/>
</dbReference>
<comment type="caution">
    <text evidence="2">The sequence shown here is derived from an EMBL/GenBank/DDBJ whole genome shotgun (WGS) entry which is preliminary data.</text>
</comment>
<dbReference type="AlphaFoldDB" id="A0A423VDH2"/>
<name>A0A423VDH2_9PEZI</name>
<proteinExistence type="predicted"/>